<dbReference type="Proteomes" id="UP000032141">
    <property type="component" value="Chromosome C5"/>
</dbReference>
<name>A0A0D3CCL6_BRAOL</name>
<protein>
    <recommendedName>
        <fullName evidence="3">CDC48 N-terminal subdomain domain-containing protein</fullName>
    </recommendedName>
</protein>
<dbReference type="InterPro" id="IPR009010">
    <property type="entry name" value="Asp_de-COase-like_dom_sf"/>
</dbReference>
<dbReference type="Gene3D" id="2.40.40.20">
    <property type="match status" value="1"/>
</dbReference>
<evidence type="ECO:0008006" key="3">
    <source>
        <dbReference type="Google" id="ProtNLM"/>
    </source>
</evidence>
<accession>A0A0D3CCL6</accession>
<keyword evidence="2" id="KW-1185">Reference proteome</keyword>
<reference evidence="1 2" key="1">
    <citation type="journal article" date="2014" name="Genome Biol.">
        <title>Transcriptome and methylome profiling reveals relics of genome dominance in the mesopolyploid Brassica oleracea.</title>
        <authorList>
            <person name="Parkin I.A."/>
            <person name="Koh C."/>
            <person name="Tang H."/>
            <person name="Robinson S.J."/>
            <person name="Kagale S."/>
            <person name="Clarke W.E."/>
            <person name="Town C.D."/>
            <person name="Nixon J."/>
            <person name="Krishnakumar V."/>
            <person name="Bidwell S.L."/>
            <person name="Denoeud F."/>
            <person name="Belcram H."/>
            <person name="Links M.G."/>
            <person name="Just J."/>
            <person name="Clarke C."/>
            <person name="Bender T."/>
            <person name="Huebert T."/>
            <person name="Mason A.S."/>
            <person name="Pires J.C."/>
            <person name="Barker G."/>
            <person name="Moore J."/>
            <person name="Walley P.G."/>
            <person name="Manoli S."/>
            <person name="Batley J."/>
            <person name="Edwards D."/>
            <person name="Nelson M.N."/>
            <person name="Wang X."/>
            <person name="Paterson A.H."/>
            <person name="King G."/>
            <person name="Bancroft I."/>
            <person name="Chalhoub B."/>
            <person name="Sharpe A.G."/>
        </authorList>
    </citation>
    <scope>NUCLEOTIDE SEQUENCE</scope>
    <source>
        <strain evidence="1 2">cv. TO1000</strain>
    </source>
</reference>
<dbReference type="SUPFAM" id="SSF50692">
    <property type="entry name" value="ADC-like"/>
    <property type="match status" value="1"/>
</dbReference>
<organism evidence="1 2">
    <name type="scientific">Brassica oleracea var. oleracea</name>
    <dbReference type="NCBI Taxonomy" id="109376"/>
    <lineage>
        <taxon>Eukaryota</taxon>
        <taxon>Viridiplantae</taxon>
        <taxon>Streptophyta</taxon>
        <taxon>Embryophyta</taxon>
        <taxon>Tracheophyta</taxon>
        <taxon>Spermatophyta</taxon>
        <taxon>Magnoliopsida</taxon>
        <taxon>eudicotyledons</taxon>
        <taxon>Gunneridae</taxon>
        <taxon>Pentapetalae</taxon>
        <taxon>rosids</taxon>
        <taxon>malvids</taxon>
        <taxon>Brassicales</taxon>
        <taxon>Brassicaceae</taxon>
        <taxon>Brassiceae</taxon>
        <taxon>Brassica</taxon>
    </lineage>
</organism>
<proteinExistence type="predicted"/>
<dbReference type="EnsemblPlants" id="Bo5g039190.1">
    <property type="protein sequence ID" value="Bo5g039190.1"/>
    <property type="gene ID" value="Bo5g039190"/>
</dbReference>
<sequence length="83" mass="9516">MVVPPIPSLFHWRFLTGNKPLLTLEDEFLRNHTKGKKRKDTVCIALADESCEEPKNIMNKVVRSNLRVILGDVISIHQCPHVK</sequence>
<dbReference type="STRING" id="109376.A0A0D3CCL6"/>
<evidence type="ECO:0000313" key="2">
    <source>
        <dbReference type="Proteomes" id="UP000032141"/>
    </source>
</evidence>
<dbReference type="eggNOG" id="KOG0730">
    <property type="taxonomic scope" value="Eukaryota"/>
</dbReference>
<dbReference type="AlphaFoldDB" id="A0A0D3CCL6"/>
<dbReference type="Gramene" id="Bo5g039190.1">
    <property type="protein sequence ID" value="Bo5g039190.1"/>
    <property type="gene ID" value="Bo5g039190"/>
</dbReference>
<dbReference type="HOGENOM" id="CLU_2545778_0_0_1"/>
<evidence type="ECO:0000313" key="1">
    <source>
        <dbReference type="EnsemblPlants" id="Bo5g039190.1"/>
    </source>
</evidence>
<reference evidence="1" key="2">
    <citation type="submission" date="2015-03" db="UniProtKB">
        <authorList>
            <consortium name="EnsemblPlants"/>
        </authorList>
    </citation>
    <scope>IDENTIFICATION</scope>
</reference>